<dbReference type="InterPro" id="IPR036259">
    <property type="entry name" value="MFS_trans_sf"/>
</dbReference>
<dbReference type="GO" id="GO:0015833">
    <property type="term" value="P:peptide transport"/>
    <property type="evidence" value="ECO:0007669"/>
    <property type="project" value="UniProtKB-KW"/>
</dbReference>
<dbReference type="InterPro" id="IPR000109">
    <property type="entry name" value="POT_fam"/>
</dbReference>
<evidence type="ECO:0008006" key="11">
    <source>
        <dbReference type="Google" id="ProtNLM"/>
    </source>
</evidence>
<dbReference type="Gene3D" id="1.20.1250.20">
    <property type="entry name" value="MFS general substrate transporter like domains"/>
    <property type="match status" value="2"/>
</dbReference>
<keyword evidence="4" id="KW-0813">Transport</keyword>
<evidence type="ECO:0000256" key="5">
    <source>
        <dbReference type="ARBA" id="ARBA00022856"/>
    </source>
</evidence>
<evidence type="ECO:0000256" key="4">
    <source>
        <dbReference type="ARBA" id="ARBA00022847"/>
    </source>
</evidence>
<name>A0A6A4RVI0_SCOMX</name>
<dbReference type="AlphaFoldDB" id="A0A6A4RVI0"/>
<sequence>MNALLILLFVPIFDLIVYPLVGLCRINLTPLRKIAAGMVFAALAFGAATLVELNVVKTVVDPAPSGSCLLQAFNLAEGNVTVKIPDSNLFPEPIQYLQNLNFNPPISLCQDPPQYETLPLGTSSEELKIQVTYSGATSVCNQTFEEQKAYSLILYSEATGIQCKLASGKLVARTLEDVKANNVHIVWQIPQYVLITAGEVMFSITGLEFSYSQAPANMKSVLQAAWLLTVAFGNVIVLIVAEGAGLEQWKEFLLFAGLLLGVCIIFSIMCCFYTYVDPDQLDNIYLAHSGKDVEVEDDAEKNKYNGVDLNKTAKTTRL</sequence>
<dbReference type="Pfam" id="PF00854">
    <property type="entry name" value="PTR2"/>
    <property type="match status" value="2"/>
</dbReference>
<keyword evidence="5" id="KW-0571">Peptide transport</keyword>
<feature type="transmembrane region" description="Helical" evidence="8">
    <location>
        <begin position="221"/>
        <end position="240"/>
    </location>
</feature>
<feature type="transmembrane region" description="Helical" evidence="8">
    <location>
        <begin position="252"/>
        <end position="276"/>
    </location>
</feature>
<keyword evidence="5" id="KW-0653">Protein transport</keyword>
<evidence type="ECO:0000256" key="2">
    <source>
        <dbReference type="ARBA" id="ARBA00005982"/>
    </source>
</evidence>
<dbReference type="EMBL" id="VEVO01000019">
    <property type="protein sequence ID" value="KAF0026756.1"/>
    <property type="molecule type" value="Genomic_DNA"/>
</dbReference>
<evidence type="ECO:0000256" key="6">
    <source>
        <dbReference type="ARBA" id="ARBA00022989"/>
    </source>
</evidence>
<comment type="caution">
    <text evidence="9">The sequence shown here is derived from an EMBL/GenBank/DDBJ whole genome shotgun (WGS) entry which is preliminary data.</text>
</comment>
<keyword evidence="3 8" id="KW-0812">Transmembrane</keyword>
<comment type="subcellular location">
    <subcellularLocation>
        <location evidence="1">Membrane</location>
        <topology evidence="1">Multi-pass membrane protein</topology>
    </subcellularLocation>
</comment>
<evidence type="ECO:0000313" key="9">
    <source>
        <dbReference type="EMBL" id="KAF0026756.1"/>
    </source>
</evidence>
<dbReference type="PANTHER" id="PTHR11654">
    <property type="entry name" value="OLIGOPEPTIDE TRANSPORTER-RELATED"/>
    <property type="match status" value="1"/>
</dbReference>
<reference evidence="9 10" key="1">
    <citation type="submission" date="2019-06" db="EMBL/GenBank/DDBJ databases">
        <title>Draft genomes of female and male turbot (Scophthalmus maximus).</title>
        <authorList>
            <person name="Xu H."/>
            <person name="Xu X.-W."/>
            <person name="Shao C."/>
            <person name="Chen S."/>
        </authorList>
    </citation>
    <scope>NUCLEOTIDE SEQUENCE [LARGE SCALE GENOMIC DNA]</scope>
    <source>
        <strain evidence="9">Ysfricsl-2016a</strain>
        <tissue evidence="9">Blood</tissue>
    </source>
</reference>
<evidence type="ECO:0000256" key="3">
    <source>
        <dbReference type="ARBA" id="ARBA00022692"/>
    </source>
</evidence>
<dbReference type="Proteomes" id="UP000438429">
    <property type="component" value="Unassembled WGS sequence"/>
</dbReference>
<keyword evidence="7 8" id="KW-0472">Membrane</keyword>
<protein>
    <recommendedName>
        <fullName evidence="11">Solute carrier family 15 member 2-like</fullName>
    </recommendedName>
</protein>
<accession>A0A6A4RVI0</accession>
<feature type="transmembrane region" description="Helical" evidence="8">
    <location>
        <begin position="6"/>
        <end position="28"/>
    </location>
</feature>
<dbReference type="GO" id="GO:0015293">
    <property type="term" value="F:symporter activity"/>
    <property type="evidence" value="ECO:0007669"/>
    <property type="project" value="UniProtKB-KW"/>
</dbReference>
<evidence type="ECO:0000256" key="8">
    <source>
        <dbReference type="SAM" id="Phobius"/>
    </source>
</evidence>
<proteinExistence type="inferred from homology"/>
<evidence type="ECO:0000313" key="10">
    <source>
        <dbReference type="Proteomes" id="UP000438429"/>
    </source>
</evidence>
<keyword evidence="6 8" id="KW-1133">Transmembrane helix</keyword>
<evidence type="ECO:0000256" key="7">
    <source>
        <dbReference type="ARBA" id="ARBA00023136"/>
    </source>
</evidence>
<feature type="transmembrane region" description="Helical" evidence="8">
    <location>
        <begin position="35"/>
        <end position="56"/>
    </location>
</feature>
<organism evidence="9 10">
    <name type="scientific">Scophthalmus maximus</name>
    <name type="common">Turbot</name>
    <name type="synonym">Psetta maxima</name>
    <dbReference type="NCBI Taxonomy" id="52904"/>
    <lineage>
        <taxon>Eukaryota</taxon>
        <taxon>Metazoa</taxon>
        <taxon>Chordata</taxon>
        <taxon>Craniata</taxon>
        <taxon>Vertebrata</taxon>
        <taxon>Euteleostomi</taxon>
        <taxon>Actinopterygii</taxon>
        <taxon>Neopterygii</taxon>
        <taxon>Teleostei</taxon>
        <taxon>Neoteleostei</taxon>
        <taxon>Acanthomorphata</taxon>
        <taxon>Carangaria</taxon>
        <taxon>Pleuronectiformes</taxon>
        <taxon>Pleuronectoidei</taxon>
        <taxon>Scophthalmidae</taxon>
        <taxon>Scophthalmus</taxon>
    </lineage>
</organism>
<dbReference type="GO" id="GO:0016020">
    <property type="term" value="C:membrane"/>
    <property type="evidence" value="ECO:0007669"/>
    <property type="project" value="UniProtKB-SubCell"/>
</dbReference>
<comment type="similarity">
    <text evidence="2">Belongs to the major facilitator superfamily. Proton-dependent oligopeptide transporter (POT/PTR) (TC 2.A.17) family.</text>
</comment>
<evidence type="ECO:0000256" key="1">
    <source>
        <dbReference type="ARBA" id="ARBA00004141"/>
    </source>
</evidence>
<keyword evidence="4" id="KW-0769">Symport</keyword>
<gene>
    <name evidence="9" type="ORF">F2P81_021493</name>
</gene>